<accession>A0AA37X4A6</accession>
<feature type="domain" description="Berberine/berberine-like" evidence="1">
    <location>
        <begin position="23"/>
        <end position="67"/>
    </location>
</feature>
<evidence type="ECO:0000313" key="3">
    <source>
        <dbReference type="Proteomes" id="UP001157137"/>
    </source>
</evidence>
<dbReference type="GO" id="GO:0050660">
    <property type="term" value="F:flavin adenine dinucleotide binding"/>
    <property type="evidence" value="ECO:0007669"/>
    <property type="project" value="InterPro"/>
</dbReference>
<dbReference type="Proteomes" id="UP001157137">
    <property type="component" value="Unassembled WGS sequence"/>
</dbReference>
<evidence type="ECO:0000313" key="2">
    <source>
        <dbReference type="EMBL" id="GLV14332.1"/>
    </source>
</evidence>
<dbReference type="Gene3D" id="3.40.462.20">
    <property type="match status" value="1"/>
</dbReference>
<comment type="caution">
    <text evidence="2">The sequence shown here is derived from an EMBL/GenBank/DDBJ whole genome shotgun (WGS) entry which is preliminary data.</text>
</comment>
<protein>
    <recommendedName>
        <fullName evidence="1">Berberine/berberine-like domain-containing protein</fullName>
    </recommendedName>
</protein>
<dbReference type="EMBL" id="BSRA01000011">
    <property type="protein sequence ID" value="GLV14332.1"/>
    <property type="molecule type" value="Genomic_DNA"/>
</dbReference>
<gene>
    <name evidence="2" type="ORF">Heshes_20160</name>
</gene>
<dbReference type="InterPro" id="IPR016169">
    <property type="entry name" value="FAD-bd_PCMH_sub2"/>
</dbReference>
<dbReference type="AlphaFoldDB" id="A0AA37X4A6"/>
<dbReference type="InterPro" id="IPR012951">
    <property type="entry name" value="BBE"/>
</dbReference>
<dbReference type="Gene3D" id="3.30.465.10">
    <property type="match status" value="1"/>
</dbReference>
<dbReference type="Pfam" id="PF08031">
    <property type="entry name" value="BBE"/>
    <property type="match status" value="1"/>
</dbReference>
<name>A0AA37X4A6_9BACL</name>
<dbReference type="GO" id="GO:0016491">
    <property type="term" value="F:oxidoreductase activity"/>
    <property type="evidence" value="ECO:0007669"/>
    <property type="project" value="InterPro"/>
</dbReference>
<organism evidence="2 3">
    <name type="scientific">Alicyclobacillus hesperidum</name>
    <dbReference type="NCBI Taxonomy" id="89784"/>
    <lineage>
        <taxon>Bacteria</taxon>
        <taxon>Bacillati</taxon>
        <taxon>Bacillota</taxon>
        <taxon>Bacilli</taxon>
        <taxon>Bacillales</taxon>
        <taxon>Alicyclobacillaceae</taxon>
        <taxon>Alicyclobacillus</taxon>
    </lineage>
</organism>
<evidence type="ECO:0000259" key="1">
    <source>
        <dbReference type="Pfam" id="PF08031"/>
    </source>
</evidence>
<proteinExistence type="predicted"/>
<reference evidence="2" key="1">
    <citation type="submission" date="2023-02" db="EMBL/GenBank/DDBJ databases">
        <title>Proposal of a novel subspecies: Alicyclobacillus hesperidum subspecies aegle.</title>
        <authorList>
            <person name="Goto K."/>
            <person name="Fujii T."/>
            <person name="Yasui K."/>
            <person name="Mochida K."/>
            <person name="Kato-Tanaka Y."/>
            <person name="Morohoshi S."/>
            <person name="An S.Y."/>
            <person name="Kasai H."/>
            <person name="Yokota A."/>
        </authorList>
    </citation>
    <scope>NUCLEOTIDE SEQUENCE</scope>
    <source>
        <strain evidence="2">DSM 12766</strain>
    </source>
</reference>
<sequence length="70" mass="7911">MSSAWVDHVHRSLAEEQHSVATYLNMAGLEAQPEIVVRDTYGANYARLATIKREFDPDNIFRLNPNILPG</sequence>